<dbReference type="Pfam" id="PF07690">
    <property type="entry name" value="MFS_1"/>
    <property type="match status" value="1"/>
</dbReference>
<dbReference type="GeneID" id="11517766"/>
<evidence type="ECO:0000256" key="3">
    <source>
        <dbReference type="ARBA" id="ARBA00022692"/>
    </source>
</evidence>
<accession>G2R0G4</accession>
<feature type="transmembrane region" description="Helical" evidence="7">
    <location>
        <begin position="365"/>
        <end position="383"/>
    </location>
</feature>
<evidence type="ECO:0000256" key="7">
    <source>
        <dbReference type="SAM" id="Phobius"/>
    </source>
</evidence>
<feature type="region of interest" description="Disordered" evidence="6">
    <location>
        <begin position="1"/>
        <end position="25"/>
    </location>
</feature>
<reference evidence="9 10" key="1">
    <citation type="journal article" date="2011" name="Nat. Biotechnol.">
        <title>Comparative genomic analysis of the thermophilic biomass-degrading fungi Myceliophthora thermophila and Thielavia terrestris.</title>
        <authorList>
            <person name="Berka R.M."/>
            <person name="Grigoriev I.V."/>
            <person name="Otillar R."/>
            <person name="Salamov A."/>
            <person name="Grimwood J."/>
            <person name="Reid I."/>
            <person name="Ishmael N."/>
            <person name="John T."/>
            <person name="Darmond C."/>
            <person name="Moisan M.-C."/>
            <person name="Henrissat B."/>
            <person name="Coutinho P.M."/>
            <person name="Lombard V."/>
            <person name="Natvig D.O."/>
            <person name="Lindquist E."/>
            <person name="Schmutz J."/>
            <person name="Lucas S."/>
            <person name="Harris P."/>
            <person name="Powlowski J."/>
            <person name="Bellemare A."/>
            <person name="Taylor D."/>
            <person name="Butler G."/>
            <person name="de Vries R.P."/>
            <person name="Allijn I.E."/>
            <person name="van den Brink J."/>
            <person name="Ushinsky S."/>
            <person name="Storms R."/>
            <person name="Powell A.J."/>
            <person name="Paulsen I.T."/>
            <person name="Elbourne L.D.H."/>
            <person name="Baker S.E."/>
            <person name="Magnuson J."/>
            <person name="LaBoissiere S."/>
            <person name="Clutterbuck A.J."/>
            <person name="Martinez D."/>
            <person name="Wogulis M."/>
            <person name="de Leon A.L."/>
            <person name="Rey M.W."/>
            <person name="Tsang A."/>
        </authorList>
    </citation>
    <scope>NUCLEOTIDE SEQUENCE [LARGE SCALE GENOMIC DNA]</scope>
    <source>
        <strain evidence="10">ATCC 38088 / NRRL 8126</strain>
    </source>
</reference>
<feature type="transmembrane region" description="Helical" evidence="7">
    <location>
        <begin position="429"/>
        <end position="451"/>
    </location>
</feature>
<feature type="transmembrane region" description="Helical" evidence="7">
    <location>
        <begin position="100"/>
        <end position="120"/>
    </location>
</feature>
<dbReference type="Gene3D" id="1.20.1250.20">
    <property type="entry name" value="MFS general substrate transporter like domains"/>
    <property type="match status" value="2"/>
</dbReference>
<dbReference type="InterPro" id="IPR036259">
    <property type="entry name" value="MFS_trans_sf"/>
</dbReference>
<comment type="subcellular location">
    <subcellularLocation>
        <location evidence="1">Membrane</location>
        <topology evidence="1">Multi-pass membrane protein</topology>
    </subcellularLocation>
</comment>
<feature type="region of interest" description="Disordered" evidence="6">
    <location>
        <begin position="528"/>
        <end position="564"/>
    </location>
</feature>
<feature type="transmembrane region" description="Helical" evidence="7">
    <location>
        <begin position="33"/>
        <end position="53"/>
    </location>
</feature>
<proteinExistence type="inferred from homology"/>
<feature type="transmembrane region" description="Helical" evidence="7">
    <location>
        <begin position="263"/>
        <end position="280"/>
    </location>
</feature>
<dbReference type="eggNOG" id="KOG0254">
    <property type="taxonomic scope" value="Eukaryota"/>
</dbReference>
<evidence type="ECO:0000256" key="1">
    <source>
        <dbReference type="ARBA" id="ARBA00004141"/>
    </source>
</evidence>
<dbReference type="Proteomes" id="UP000008181">
    <property type="component" value="Chromosome 2"/>
</dbReference>
<dbReference type="AlphaFoldDB" id="G2R0G4"/>
<feature type="transmembrane region" description="Helical" evidence="7">
    <location>
        <begin position="126"/>
        <end position="151"/>
    </location>
</feature>
<dbReference type="GO" id="GO:0022857">
    <property type="term" value="F:transmembrane transporter activity"/>
    <property type="evidence" value="ECO:0007669"/>
    <property type="project" value="InterPro"/>
</dbReference>
<dbReference type="GO" id="GO:0005886">
    <property type="term" value="C:plasma membrane"/>
    <property type="evidence" value="ECO:0007669"/>
    <property type="project" value="TreeGrafter"/>
</dbReference>
<gene>
    <name evidence="9" type="ORF">THITE_2143312</name>
</gene>
<organism evidence="9 10">
    <name type="scientific">Thermothielavioides terrestris (strain ATCC 38088 / NRRL 8126)</name>
    <name type="common">Thielavia terrestris</name>
    <dbReference type="NCBI Taxonomy" id="578455"/>
    <lineage>
        <taxon>Eukaryota</taxon>
        <taxon>Fungi</taxon>
        <taxon>Dikarya</taxon>
        <taxon>Ascomycota</taxon>
        <taxon>Pezizomycotina</taxon>
        <taxon>Sordariomycetes</taxon>
        <taxon>Sordariomycetidae</taxon>
        <taxon>Sordariales</taxon>
        <taxon>Chaetomiaceae</taxon>
        <taxon>Thermothielavioides</taxon>
        <taxon>Thermothielavioides terrestris</taxon>
    </lineage>
</organism>
<feature type="transmembrane region" description="Helical" evidence="7">
    <location>
        <begin position="230"/>
        <end position="251"/>
    </location>
</feature>
<evidence type="ECO:0000256" key="6">
    <source>
        <dbReference type="SAM" id="MobiDB-lite"/>
    </source>
</evidence>
<dbReference type="InterPro" id="IPR011701">
    <property type="entry name" value="MFS"/>
</dbReference>
<feature type="compositionally biased region" description="Polar residues" evidence="6">
    <location>
        <begin position="1"/>
        <end position="10"/>
    </location>
</feature>
<evidence type="ECO:0000256" key="2">
    <source>
        <dbReference type="ARBA" id="ARBA00007520"/>
    </source>
</evidence>
<sequence length="564" mass="59435">MDKLPQSTTDVEARSSEPTKSDKSTAPVTGIRLYVLLLSLTLASLLVFLDTSVVSTAVPKITDEFHSLPDVGWYGSAYQLGSSVFGPLSGTILRHFSLKWCYITFFAVFELGSALCGAAQSSAMLIIGRAVAGVGAAGIMSSAMTVLSATVPLEKRPATLGMLMGIAQLGSICGPLVGGAFTTGYTWRWCFYINLPFAALVAVPLLLLHIPDQHPKQPAASVLPHLHRHLDLVGFALFAPATIQLLLALQYGGNQFAWNSSQVIGLFCGAGATLIVWAAWNRRRGDDAALIPFSVVGRMPIWASGVNYAFTMATLFGTTYFLPIYFQAVKGASAVMSGVDLLAVVLPQMLAAVVGGALVNKVGRVPPFALVGAVLSTVGSGLFSTLSPTSSTGDWVGHSILVGLGRGVALQMPLVAIQAVVSPQEMSQAMAFAVWCQYMGPTIFIALYNAIFDTTLRRELSFIASALNPELVIAAGATGFRSVVPTQYVPAVIQAFATSLDHTFYLQAGAGFVAFCAAFGMGWQKLRSKSNESPVSSDQPGVSQSETEDQKGAVAGEGQTRSGQ</sequence>
<dbReference type="PANTHER" id="PTHR23501">
    <property type="entry name" value="MAJOR FACILITATOR SUPERFAMILY"/>
    <property type="match status" value="1"/>
</dbReference>
<dbReference type="InterPro" id="IPR020846">
    <property type="entry name" value="MFS_dom"/>
</dbReference>
<evidence type="ECO:0000313" key="10">
    <source>
        <dbReference type="Proteomes" id="UP000008181"/>
    </source>
</evidence>
<protein>
    <recommendedName>
        <fullName evidence="8">Major facilitator superfamily (MFS) profile domain-containing protein</fullName>
    </recommendedName>
</protein>
<dbReference type="PROSITE" id="PS50850">
    <property type="entry name" value="MFS"/>
    <property type="match status" value="1"/>
</dbReference>
<dbReference type="HOGENOM" id="CLU_000960_22_1_1"/>
<evidence type="ECO:0000256" key="4">
    <source>
        <dbReference type="ARBA" id="ARBA00022989"/>
    </source>
</evidence>
<dbReference type="KEGG" id="ttt:THITE_2143312"/>
<evidence type="ECO:0000256" key="5">
    <source>
        <dbReference type="ARBA" id="ARBA00023136"/>
    </source>
</evidence>
<dbReference type="CDD" id="cd17502">
    <property type="entry name" value="MFS_Azr1_MDR_like"/>
    <property type="match status" value="1"/>
</dbReference>
<dbReference type="PRINTS" id="PR01036">
    <property type="entry name" value="TCRTETB"/>
</dbReference>
<keyword evidence="5 7" id="KW-0472">Membrane</keyword>
<dbReference type="SUPFAM" id="SSF103473">
    <property type="entry name" value="MFS general substrate transporter"/>
    <property type="match status" value="1"/>
</dbReference>
<feature type="compositionally biased region" description="Basic and acidic residues" evidence="6">
    <location>
        <begin position="11"/>
        <end position="23"/>
    </location>
</feature>
<name>G2R0G4_THETT</name>
<keyword evidence="4 7" id="KW-1133">Transmembrane helix</keyword>
<feature type="compositionally biased region" description="Polar residues" evidence="6">
    <location>
        <begin position="531"/>
        <end position="545"/>
    </location>
</feature>
<feature type="transmembrane region" description="Helical" evidence="7">
    <location>
        <begin position="301"/>
        <end position="322"/>
    </location>
</feature>
<feature type="domain" description="Major facilitator superfamily (MFS) profile" evidence="8">
    <location>
        <begin position="36"/>
        <end position="526"/>
    </location>
</feature>
<comment type="similarity">
    <text evidence="2">Belongs to the major facilitator superfamily. TCR/Tet family.</text>
</comment>
<keyword evidence="10" id="KW-1185">Reference proteome</keyword>
<dbReference type="PANTHER" id="PTHR23501:SF193">
    <property type="entry name" value="MULTIDRUG TRANSPORTER, PUTATIVE (AFU_ORTHOLOGUE AFUA_8G00940)-RELATED"/>
    <property type="match status" value="1"/>
</dbReference>
<feature type="transmembrane region" description="Helical" evidence="7">
    <location>
        <begin position="163"/>
        <end position="185"/>
    </location>
</feature>
<dbReference type="OrthoDB" id="10021397at2759"/>
<dbReference type="RefSeq" id="XP_003651965.1">
    <property type="nucleotide sequence ID" value="XM_003651917.1"/>
</dbReference>
<keyword evidence="3 7" id="KW-0812">Transmembrane</keyword>
<evidence type="ECO:0000259" key="8">
    <source>
        <dbReference type="PROSITE" id="PS50850"/>
    </source>
</evidence>
<evidence type="ECO:0000313" key="9">
    <source>
        <dbReference type="EMBL" id="AEO65629.1"/>
    </source>
</evidence>
<feature type="transmembrane region" description="Helical" evidence="7">
    <location>
        <begin position="334"/>
        <end position="358"/>
    </location>
</feature>
<feature type="transmembrane region" description="Helical" evidence="7">
    <location>
        <begin position="504"/>
        <end position="523"/>
    </location>
</feature>
<feature type="transmembrane region" description="Helical" evidence="7">
    <location>
        <begin position="395"/>
        <end position="417"/>
    </location>
</feature>
<dbReference type="EMBL" id="CP003010">
    <property type="protein sequence ID" value="AEO65629.1"/>
    <property type="molecule type" value="Genomic_DNA"/>
</dbReference>
<feature type="transmembrane region" description="Helical" evidence="7">
    <location>
        <begin position="191"/>
        <end position="210"/>
    </location>
</feature>